<proteinExistence type="predicted"/>
<protein>
    <submittedName>
        <fullName evidence="1">Uncharacterized protein</fullName>
    </submittedName>
</protein>
<dbReference type="EMBL" id="LR797523">
    <property type="protein sequence ID" value="CAB4222343.1"/>
    <property type="molecule type" value="Genomic_DNA"/>
</dbReference>
<name>A0A6J5T3Q2_9CAUD</name>
<accession>A0A6J5T3Q2</accession>
<gene>
    <name evidence="1" type="ORF">UFOVP1655_83</name>
</gene>
<evidence type="ECO:0000313" key="1">
    <source>
        <dbReference type="EMBL" id="CAB4222343.1"/>
    </source>
</evidence>
<sequence length="58" mass="6894">MKTYTTEVYEFGPDNDLIIKLPDELLEELKWFDGDKIIWIDNNDGSFSLRKTDDLLRL</sequence>
<reference evidence="1" key="1">
    <citation type="submission" date="2020-05" db="EMBL/GenBank/DDBJ databases">
        <authorList>
            <person name="Chiriac C."/>
            <person name="Salcher M."/>
            <person name="Ghai R."/>
            <person name="Kavagutti S V."/>
        </authorList>
    </citation>
    <scope>NUCLEOTIDE SEQUENCE</scope>
</reference>
<organism evidence="1">
    <name type="scientific">uncultured Caudovirales phage</name>
    <dbReference type="NCBI Taxonomy" id="2100421"/>
    <lineage>
        <taxon>Viruses</taxon>
        <taxon>Duplodnaviria</taxon>
        <taxon>Heunggongvirae</taxon>
        <taxon>Uroviricota</taxon>
        <taxon>Caudoviricetes</taxon>
        <taxon>Peduoviridae</taxon>
        <taxon>Maltschvirus</taxon>
        <taxon>Maltschvirus maltsch</taxon>
    </lineage>
</organism>